<dbReference type="Proteomes" id="UP000317288">
    <property type="component" value="Unassembled WGS sequence"/>
</dbReference>
<dbReference type="InterPro" id="IPR027383">
    <property type="entry name" value="Znf_put"/>
</dbReference>
<protein>
    <submittedName>
        <fullName evidence="2">Zf-HC2 domain-containing protein</fullName>
    </submittedName>
</protein>
<dbReference type="Pfam" id="PF13490">
    <property type="entry name" value="zf-HC2"/>
    <property type="match status" value="1"/>
</dbReference>
<accession>A0A558J8Z8</accession>
<gene>
    <name evidence="2" type="ORF">FQP89_11780</name>
</gene>
<evidence type="ECO:0000313" key="3">
    <source>
        <dbReference type="Proteomes" id="UP000317288"/>
    </source>
</evidence>
<dbReference type="AlphaFoldDB" id="A0A558J8Z8"/>
<comment type="caution">
    <text evidence="2">The sequence shown here is derived from an EMBL/GenBank/DDBJ whole genome shotgun (WGS) entry which is preliminary data.</text>
</comment>
<evidence type="ECO:0000259" key="1">
    <source>
        <dbReference type="Pfam" id="PF13490"/>
    </source>
</evidence>
<name>A0A558J8Z8_9GAMM</name>
<proteinExistence type="predicted"/>
<organism evidence="2 3">
    <name type="scientific">Vreelandella titanicae</name>
    <dbReference type="NCBI Taxonomy" id="664683"/>
    <lineage>
        <taxon>Bacteria</taxon>
        <taxon>Pseudomonadati</taxon>
        <taxon>Pseudomonadota</taxon>
        <taxon>Gammaproteobacteria</taxon>
        <taxon>Oceanospirillales</taxon>
        <taxon>Halomonadaceae</taxon>
        <taxon>Vreelandella</taxon>
    </lineage>
</organism>
<sequence>MLMCREATGLMSLKQDKTLSLREKMALRIHLSMCRACRTCARQFDLMHKAGKHHPASLLNTRQTQDD</sequence>
<dbReference type="RefSeq" id="WP_144811286.1">
    <property type="nucleotide sequence ID" value="NZ_VNFE01000003.1"/>
</dbReference>
<reference evidence="2 3" key="1">
    <citation type="submission" date="2019-07" db="EMBL/GenBank/DDBJ databases">
        <title>Diversity of Bacteria from Kongsfjorden, Arctic.</title>
        <authorList>
            <person name="Yu Y."/>
        </authorList>
    </citation>
    <scope>NUCLEOTIDE SEQUENCE [LARGE SCALE GENOMIC DNA]</scope>
    <source>
        <strain evidence="2 3">SM1922</strain>
    </source>
</reference>
<dbReference type="EMBL" id="VNFE01000003">
    <property type="protein sequence ID" value="TVU90002.1"/>
    <property type="molecule type" value="Genomic_DNA"/>
</dbReference>
<feature type="domain" description="Putative zinc-finger" evidence="1">
    <location>
        <begin position="4"/>
        <end position="38"/>
    </location>
</feature>
<evidence type="ECO:0000313" key="2">
    <source>
        <dbReference type="EMBL" id="TVU90002.1"/>
    </source>
</evidence>